<dbReference type="InterPro" id="IPR011697">
    <property type="entry name" value="Peptidase_C26"/>
</dbReference>
<proteinExistence type="predicted"/>
<keyword evidence="2" id="KW-1185">Reference proteome</keyword>
<reference evidence="1 2" key="1">
    <citation type="submission" date="2021-06" db="EMBL/GenBank/DDBJ databases">
        <authorList>
            <person name="Sun Q."/>
            <person name="Li D."/>
        </authorList>
    </citation>
    <scope>NUCLEOTIDE SEQUENCE [LARGE SCALE GENOMIC DNA]</scope>
    <source>
        <strain evidence="1 2">MSJ-1</strain>
    </source>
</reference>
<dbReference type="Pfam" id="PF07722">
    <property type="entry name" value="Peptidase_C26"/>
    <property type="match status" value="1"/>
</dbReference>
<dbReference type="EMBL" id="JAHLQO010000001">
    <property type="protein sequence ID" value="MBU5668450.1"/>
    <property type="molecule type" value="Genomic_DNA"/>
</dbReference>
<dbReference type="InterPro" id="IPR044668">
    <property type="entry name" value="PuuD-like"/>
</dbReference>
<dbReference type="CDD" id="cd01745">
    <property type="entry name" value="GATase1_2"/>
    <property type="match status" value="1"/>
</dbReference>
<dbReference type="PROSITE" id="PS51273">
    <property type="entry name" value="GATASE_TYPE_1"/>
    <property type="match status" value="1"/>
</dbReference>
<name>A0ABS6FE40_9FIRM</name>
<dbReference type="PANTHER" id="PTHR43235">
    <property type="entry name" value="GLUTAMINE AMIDOTRANSFERASE PB2B2.05-RELATED"/>
    <property type="match status" value="1"/>
</dbReference>
<evidence type="ECO:0000313" key="1">
    <source>
        <dbReference type="EMBL" id="MBU5668450.1"/>
    </source>
</evidence>
<dbReference type="RefSeq" id="WP_216548202.1">
    <property type="nucleotide sequence ID" value="NZ_JAHLQO010000001.1"/>
</dbReference>
<dbReference type="Proteomes" id="UP000783742">
    <property type="component" value="Unassembled WGS sequence"/>
</dbReference>
<sequence>MKPIIGISLNSLKDISQKDVGEIGTEGQDWQLLATDYIRAVERNGAVPIIIPNLKNIEDLTQIIDKLDGIILSGGHDVNPRTYGERNSGKAGKFDNLRDACEIFITQYALEKDIPILGICRGFQILNITLGGTVHQDLKTAGYPEHSLSNSNRNEASHSIKIIENSPLFEIFNREEAWVNSYHHQGINTLGRNLKVAATSEEGLVEAVFLENKKFVLAVQWHPEMMYDNKDMNKIFEKFINSCN</sequence>
<dbReference type="GO" id="GO:0016787">
    <property type="term" value="F:hydrolase activity"/>
    <property type="evidence" value="ECO:0007669"/>
    <property type="project" value="UniProtKB-KW"/>
</dbReference>
<protein>
    <submittedName>
        <fullName evidence="1">Gamma-glutamyl-gamma-aminobutyrate hydrolase family protein</fullName>
    </submittedName>
</protein>
<dbReference type="PANTHER" id="PTHR43235:SF1">
    <property type="entry name" value="GLUTAMINE AMIDOTRANSFERASE PB2B2.05-RELATED"/>
    <property type="match status" value="1"/>
</dbReference>
<gene>
    <name evidence="1" type="ORF">KQI68_01210</name>
</gene>
<keyword evidence="1" id="KW-0378">Hydrolase</keyword>
<evidence type="ECO:0000313" key="2">
    <source>
        <dbReference type="Proteomes" id="UP000783742"/>
    </source>
</evidence>
<organism evidence="1 2">
    <name type="scientific">Peptoniphilus ovalis</name>
    <dbReference type="NCBI Taxonomy" id="2841503"/>
    <lineage>
        <taxon>Bacteria</taxon>
        <taxon>Bacillati</taxon>
        <taxon>Bacillota</taxon>
        <taxon>Tissierellia</taxon>
        <taxon>Tissierellales</taxon>
        <taxon>Peptoniphilaceae</taxon>
        <taxon>Peptoniphilus</taxon>
    </lineage>
</organism>
<accession>A0ABS6FE40</accession>
<comment type="caution">
    <text evidence="1">The sequence shown here is derived from an EMBL/GenBank/DDBJ whole genome shotgun (WGS) entry which is preliminary data.</text>
</comment>